<protein>
    <submittedName>
        <fullName evidence="17">Penicillin-binding protein 2</fullName>
    </submittedName>
</protein>
<dbReference type="Pfam" id="PF00905">
    <property type="entry name" value="Transpeptidase"/>
    <property type="match status" value="1"/>
</dbReference>
<keyword evidence="3" id="KW-1003">Cell membrane</keyword>
<dbReference type="InterPro" id="IPR036138">
    <property type="entry name" value="PBP_dimer_sf"/>
</dbReference>
<dbReference type="NCBIfam" id="TIGR03423">
    <property type="entry name" value="pbp2_mrdA"/>
    <property type="match status" value="1"/>
</dbReference>
<proteinExistence type="predicted"/>
<dbReference type="GO" id="GO:0009002">
    <property type="term" value="F:serine-type D-Ala-D-Ala carboxypeptidase activity"/>
    <property type="evidence" value="ECO:0007669"/>
    <property type="project" value="InterPro"/>
</dbReference>
<evidence type="ECO:0000256" key="11">
    <source>
        <dbReference type="ARBA" id="ARBA00022989"/>
    </source>
</evidence>
<dbReference type="GO" id="GO:0008360">
    <property type="term" value="P:regulation of cell shape"/>
    <property type="evidence" value="ECO:0007669"/>
    <property type="project" value="UniProtKB-KW"/>
</dbReference>
<evidence type="ECO:0000256" key="13">
    <source>
        <dbReference type="ARBA" id="ARBA00023316"/>
    </source>
</evidence>
<dbReference type="RefSeq" id="WP_101250663.1">
    <property type="nucleotide sequence ID" value="NZ_PIUM01000010.1"/>
</dbReference>
<organism evidence="17 18">
    <name type="scientific">Telmatospirillum siberiense</name>
    <dbReference type="NCBI Taxonomy" id="382514"/>
    <lineage>
        <taxon>Bacteria</taxon>
        <taxon>Pseudomonadati</taxon>
        <taxon>Pseudomonadota</taxon>
        <taxon>Alphaproteobacteria</taxon>
        <taxon>Rhodospirillales</taxon>
        <taxon>Rhodospirillaceae</taxon>
        <taxon>Telmatospirillum</taxon>
    </lineage>
</organism>
<evidence type="ECO:0000256" key="2">
    <source>
        <dbReference type="ARBA" id="ARBA00004236"/>
    </source>
</evidence>
<dbReference type="Gene3D" id="3.40.710.10">
    <property type="entry name" value="DD-peptidase/beta-lactamase superfamily"/>
    <property type="match status" value="1"/>
</dbReference>
<accession>A0A2N3PW56</accession>
<keyword evidence="9" id="KW-0133">Cell shape</keyword>
<dbReference type="GO" id="GO:0005886">
    <property type="term" value="C:plasma membrane"/>
    <property type="evidence" value="ECO:0007669"/>
    <property type="project" value="UniProtKB-SubCell"/>
</dbReference>
<feature type="domain" description="Penicillin-binding protein transpeptidase" evidence="15">
    <location>
        <begin position="263"/>
        <end position="602"/>
    </location>
</feature>
<dbReference type="SUPFAM" id="SSF56519">
    <property type="entry name" value="Penicillin binding protein dimerisation domain"/>
    <property type="match status" value="1"/>
</dbReference>
<evidence type="ECO:0000256" key="14">
    <source>
        <dbReference type="SAM" id="MobiDB-lite"/>
    </source>
</evidence>
<evidence type="ECO:0000256" key="7">
    <source>
        <dbReference type="ARBA" id="ARBA00022692"/>
    </source>
</evidence>
<evidence type="ECO:0000256" key="9">
    <source>
        <dbReference type="ARBA" id="ARBA00022960"/>
    </source>
</evidence>
<evidence type="ECO:0000259" key="16">
    <source>
        <dbReference type="Pfam" id="PF03717"/>
    </source>
</evidence>
<keyword evidence="8" id="KW-0378">Hydrolase</keyword>
<dbReference type="GO" id="GO:0071555">
    <property type="term" value="P:cell wall organization"/>
    <property type="evidence" value="ECO:0007669"/>
    <property type="project" value="UniProtKB-KW"/>
</dbReference>
<evidence type="ECO:0000256" key="10">
    <source>
        <dbReference type="ARBA" id="ARBA00022984"/>
    </source>
</evidence>
<evidence type="ECO:0000256" key="5">
    <source>
        <dbReference type="ARBA" id="ARBA00022645"/>
    </source>
</evidence>
<keyword evidence="6" id="KW-0645">Protease</keyword>
<dbReference type="GO" id="GO:0009252">
    <property type="term" value="P:peptidoglycan biosynthetic process"/>
    <property type="evidence" value="ECO:0007669"/>
    <property type="project" value="UniProtKB-KW"/>
</dbReference>
<keyword evidence="5" id="KW-0121">Carboxypeptidase</keyword>
<keyword evidence="10" id="KW-0573">Peptidoglycan synthesis</keyword>
<evidence type="ECO:0000313" key="18">
    <source>
        <dbReference type="Proteomes" id="UP000233293"/>
    </source>
</evidence>
<dbReference type="InterPro" id="IPR050515">
    <property type="entry name" value="Beta-lactam/transpept"/>
</dbReference>
<evidence type="ECO:0000256" key="3">
    <source>
        <dbReference type="ARBA" id="ARBA00022475"/>
    </source>
</evidence>
<dbReference type="GO" id="GO:0008658">
    <property type="term" value="F:penicillin binding"/>
    <property type="evidence" value="ECO:0007669"/>
    <property type="project" value="InterPro"/>
</dbReference>
<keyword evidence="11" id="KW-1133">Transmembrane helix</keyword>
<evidence type="ECO:0000256" key="12">
    <source>
        <dbReference type="ARBA" id="ARBA00023136"/>
    </source>
</evidence>
<dbReference type="Gene3D" id="3.30.1390.30">
    <property type="entry name" value="Penicillin-binding protein 2a, domain 3"/>
    <property type="match status" value="1"/>
</dbReference>
<evidence type="ECO:0000313" key="17">
    <source>
        <dbReference type="EMBL" id="PKU24627.1"/>
    </source>
</evidence>
<dbReference type="GO" id="GO:0071972">
    <property type="term" value="F:peptidoglycan L,D-transpeptidase activity"/>
    <property type="evidence" value="ECO:0007669"/>
    <property type="project" value="TreeGrafter"/>
</dbReference>
<dbReference type="GO" id="GO:0006508">
    <property type="term" value="P:proteolysis"/>
    <property type="evidence" value="ECO:0007669"/>
    <property type="project" value="UniProtKB-KW"/>
</dbReference>
<dbReference type="AlphaFoldDB" id="A0A2N3PW56"/>
<feature type="compositionally biased region" description="Acidic residues" evidence="14">
    <location>
        <begin position="645"/>
        <end position="657"/>
    </location>
</feature>
<comment type="caution">
    <text evidence="17">The sequence shown here is derived from an EMBL/GenBank/DDBJ whole genome shotgun (WGS) entry which is preliminary data.</text>
</comment>
<sequence length="657" mass="71884">MSRDNDRAKIIGRRALLLGGGKLALLSALVGRMYYLQVLEADKYATLADENRINLRLLPPPRGRILDRNGVPMAVNQQNYRVLIVTEQTDDLDDTLDSLSNIIPINDHDRTRIAREAKRRRSFVPVTVRENLSWEDVARIEINTPDLPGVMIDVGQSRNYPLEGLGAHLLGYVSAVSEADLQASSDPLLELPGFRIGKAGIERVYDLALRGKGGTSQVEVNAVGRTIRELKRDEGEPGLDLNLTIDLELQQFAAQRLGDESASAVVIDIHTGDVLVMASTPSFDPNAFNRGLSSEEWKTLISNPRAPLTNKAIAGQYPPGSTFKLMTALAALESGSVTGDQRILCPGQMNIGNITLHCWKKGGHGSLDMVGGIKNSCDVYFYEIARRTGFERIAEMAKRFGLGSTLGLDLPSERGGTIPNRDWKRATLGQSWYPGETPINAIGQGYVQATPLQLAVMTARLANGGFAVMPHLARDNIEGVHAIARPAPNWADLGVSRQSLALVRRGMNAVCNEPGGTAYSIRIKDEGMAMSGKTGSAQVKRITMREREIGMKKMEDMPWKDRDHALFVAYAPESEPRYACCVVVEHGSHGGSAAGPVARDILIEVQKRYLQRNVQSPPEEHPVPQQTSHRHDPSVEEEGAHSHDDDEDEDQGNGDHG</sequence>
<feature type="domain" description="Penicillin-binding protein dimerisation" evidence="16">
    <location>
        <begin position="59"/>
        <end position="230"/>
    </location>
</feature>
<dbReference type="Gene3D" id="3.90.1310.10">
    <property type="entry name" value="Penicillin-binding protein 2a (Domain 2)"/>
    <property type="match status" value="1"/>
</dbReference>
<evidence type="ECO:0000256" key="8">
    <source>
        <dbReference type="ARBA" id="ARBA00022801"/>
    </source>
</evidence>
<feature type="compositionally biased region" description="Basic and acidic residues" evidence="14">
    <location>
        <begin position="629"/>
        <end position="644"/>
    </location>
</feature>
<dbReference type="PANTHER" id="PTHR30627:SF2">
    <property type="entry name" value="PEPTIDOGLYCAN D,D-TRANSPEPTIDASE MRDA"/>
    <property type="match status" value="1"/>
</dbReference>
<dbReference type="InterPro" id="IPR001460">
    <property type="entry name" value="PCN-bd_Tpept"/>
</dbReference>
<dbReference type="Pfam" id="PF03717">
    <property type="entry name" value="PBP_dimer"/>
    <property type="match status" value="1"/>
</dbReference>
<reference evidence="18" key="1">
    <citation type="submission" date="2017-12" db="EMBL/GenBank/DDBJ databases">
        <title>Draft genome sequence of Telmatospirillum siberiense 26-4b1T, an acidotolerant peatland alphaproteobacterium potentially involved in sulfur cycling.</title>
        <authorList>
            <person name="Hausmann B."/>
            <person name="Pjevac P."/>
            <person name="Schreck K."/>
            <person name="Herbold C.W."/>
            <person name="Daims H."/>
            <person name="Wagner M."/>
            <person name="Pester M."/>
            <person name="Loy A."/>
        </authorList>
    </citation>
    <scope>NUCLEOTIDE SEQUENCE [LARGE SCALE GENOMIC DNA]</scope>
    <source>
        <strain evidence="18">26-4b1</strain>
    </source>
</reference>
<evidence type="ECO:0000256" key="1">
    <source>
        <dbReference type="ARBA" id="ARBA00004167"/>
    </source>
</evidence>
<keyword evidence="13" id="KW-0961">Cell wall biogenesis/degradation</keyword>
<evidence type="ECO:0000256" key="6">
    <source>
        <dbReference type="ARBA" id="ARBA00022670"/>
    </source>
</evidence>
<name>A0A2N3PW56_9PROT</name>
<dbReference type="EMBL" id="PIUM01000010">
    <property type="protein sequence ID" value="PKU24627.1"/>
    <property type="molecule type" value="Genomic_DNA"/>
</dbReference>
<keyword evidence="7" id="KW-0812">Transmembrane</keyword>
<feature type="region of interest" description="Disordered" evidence="14">
    <location>
        <begin position="612"/>
        <end position="657"/>
    </location>
</feature>
<keyword evidence="18" id="KW-1185">Reference proteome</keyword>
<dbReference type="OrthoDB" id="9766847at2"/>
<comment type="subcellular location">
    <subcellularLocation>
        <location evidence="2">Cell membrane</location>
    </subcellularLocation>
    <subcellularLocation>
        <location evidence="1">Membrane</location>
        <topology evidence="1">Single-pass membrane protein</topology>
    </subcellularLocation>
</comment>
<evidence type="ECO:0000256" key="4">
    <source>
        <dbReference type="ARBA" id="ARBA00022519"/>
    </source>
</evidence>
<dbReference type="SUPFAM" id="SSF56601">
    <property type="entry name" value="beta-lactamase/transpeptidase-like"/>
    <property type="match status" value="1"/>
</dbReference>
<dbReference type="InterPro" id="IPR005311">
    <property type="entry name" value="PBP_dimer"/>
</dbReference>
<dbReference type="PANTHER" id="PTHR30627">
    <property type="entry name" value="PEPTIDOGLYCAN D,D-TRANSPEPTIDASE"/>
    <property type="match status" value="1"/>
</dbReference>
<dbReference type="Proteomes" id="UP000233293">
    <property type="component" value="Unassembled WGS sequence"/>
</dbReference>
<evidence type="ECO:0000259" key="15">
    <source>
        <dbReference type="Pfam" id="PF00905"/>
    </source>
</evidence>
<keyword evidence="12" id="KW-0472">Membrane</keyword>
<dbReference type="InterPro" id="IPR012338">
    <property type="entry name" value="Beta-lactam/transpept-like"/>
</dbReference>
<gene>
    <name evidence="17" type="primary">mrdA</name>
    <name evidence="17" type="ORF">CWS72_11060</name>
</gene>
<dbReference type="InterPro" id="IPR017790">
    <property type="entry name" value="Penicillin-binding_protein_2"/>
</dbReference>
<keyword evidence="4" id="KW-0997">Cell inner membrane</keyword>